<dbReference type="FunFam" id="1.10.510.10:FF:000351">
    <property type="entry name" value="PAS domain-containing serine/threonine-protein kinase"/>
    <property type="match status" value="1"/>
</dbReference>
<dbReference type="InterPro" id="IPR000719">
    <property type="entry name" value="Prot_kinase_dom"/>
</dbReference>
<dbReference type="SUPFAM" id="SSF56112">
    <property type="entry name" value="Protein kinase-like (PK-like)"/>
    <property type="match status" value="1"/>
</dbReference>
<feature type="non-terminal residue" evidence="6">
    <location>
        <position position="1"/>
    </location>
</feature>
<feature type="compositionally biased region" description="Low complexity" evidence="4">
    <location>
        <begin position="196"/>
        <end position="209"/>
    </location>
</feature>
<dbReference type="Pfam" id="PF00069">
    <property type="entry name" value="Pkinase"/>
    <property type="match status" value="1"/>
</dbReference>
<evidence type="ECO:0000256" key="2">
    <source>
        <dbReference type="ARBA" id="ARBA00022840"/>
    </source>
</evidence>
<dbReference type="AlphaFoldDB" id="A0A3M7P5Z7"/>
<dbReference type="SMART" id="SM00220">
    <property type="entry name" value="S_TKc"/>
    <property type="match status" value="1"/>
</dbReference>
<dbReference type="STRING" id="10195.A0A3M7P5Z7"/>
<evidence type="ECO:0000256" key="3">
    <source>
        <dbReference type="PROSITE-ProRule" id="PRU10141"/>
    </source>
</evidence>
<dbReference type="PROSITE" id="PS00107">
    <property type="entry name" value="PROTEIN_KINASE_ATP"/>
    <property type="match status" value="1"/>
</dbReference>
<dbReference type="GO" id="GO:0005829">
    <property type="term" value="C:cytosol"/>
    <property type="evidence" value="ECO:0007669"/>
    <property type="project" value="TreeGrafter"/>
</dbReference>
<comment type="caution">
    <text evidence="6">The sequence shown here is derived from an EMBL/GenBank/DDBJ whole genome shotgun (WGS) entry which is preliminary data.</text>
</comment>
<evidence type="ECO:0000313" key="6">
    <source>
        <dbReference type="EMBL" id="RMZ94240.1"/>
    </source>
</evidence>
<evidence type="ECO:0000256" key="1">
    <source>
        <dbReference type="ARBA" id="ARBA00022741"/>
    </source>
</evidence>
<dbReference type="OrthoDB" id="10252171at2759"/>
<dbReference type="GO" id="GO:0035556">
    <property type="term" value="P:intracellular signal transduction"/>
    <property type="evidence" value="ECO:0007669"/>
    <property type="project" value="TreeGrafter"/>
</dbReference>
<feature type="region of interest" description="Disordered" evidence="4">
    <location>
        <begin position="38"/>
        <end position="61"/>
    </location>
</feature>
<feature type="compositionally biased region" description="Basic and acidic residues" evidence="4">
    <location>
        <begin position="254"/>
        <end position="270"/>
    </location>
</feature>
<dbReference type="InterPro" id="IPR011009">
    <property type="entry name" value="Kinase-like_dom_sf"/>
</dbReference>
<keyword evidence="1 3" id="KW-0547">Nucleotide-binding</keyword>
<protein>
    <submittedName>
        <fullName evidence="6">PAS domain-containing serine threonine-kinase-like</fullName>
    </submittedName>
</protein>
<dbReference type="InterPro" id="IPR008271">
    <property type="entry name" value="Ser/Thr_kinase_AS"/>
</dbReference>
<dbReference type="EMBL" id="REGN01013200">
    <property type="protein sequence ID" value="RMZ94240.1"/>
    <property type="molecule type" value="Genomic_DNA"/>
</dbReference>
<accession>A0A3M7P5Z7</accession>
<dbReference type="Gene3D" id="1.10.510.10">
    <property type="entry name" value="Transferase(Phosphotransferase) domain 1"/>
    <property type="match status" value="1"/>
</dbReference>
<dbReference type="PANTHER" id="PTHR24346">
    <property type="entry name" value="MAP/MICROTUBULE AFFINITY-REGULATING KINASE"/>
    <property type="match status" value="1"/>
</dbReference>
<reference evidence="6 7" key="1">
    <citation type="journal article" date="2018" name="Sci. Rep.">
        <title>Genomic signatures of local adaptation to the degree of environmental predictability in rotifers.</title>
        <authorList>
            <person name="Franch-Gras L."/>
            <person name="Hahn C."/>
            <person name="Garcia-Roger E.M."/>
            <person name="Carmona M.J."/>
            <person name="Serra M."/>
            <person name="Gomez A."/>
        </authorList>
    </citation>
    <scope>NUCLEOTIDE SEQUENCE [LARGE SCALE GENOMIC DNA]</scope>
    <source>
        <strain evidence="6">HYR1</strain>
    </source>
</reference>
<dbReference type="Proteomes" id="UP000276133">
    <property type="component" value="Unassembled WGS sequence"/>
</dbReference>
<gene>
    <name evidence="6" type="ORF">BpHYR1_037620</name>
</gene>
<feature type="binding site" evidence="3">
    <location>
        <position position="455"/>
    </location>
    <ligand>
        <name>ATP</name>
        <dbReference type="ChEBI" id="CHEBI:30616"/>
    </ligand>
</feature>
<feature type="domain" description="Protein kinase" evidence="5">
    <location>
        <begin position="422"/>
        <end position="675"/>
    </location>
</feature>
<dbReference type="PANTHER" id="PTHR24346:SF51">
    <property type="entry name" value="PAS DOMAIN-CONTAINING SERINE_THREONINE-PROTEIN KINASE"/>
    <property type="match status" value="1"/>
</dbReference>
<evidence type="ECO:0000256" key="4">
    <source>
        <dbReference type="SAM" id="MobiDB-lite"/>
    </source>
</evidence>
<feature type="region of interest" description="Disordered" evidence="4">
    <location>
        <begin position="250"/>
        <end position="305"/>
    </location>
</feature>
<feature type="region of interest" description="Disordered" evidence="4">
    <location>
        <begin position="187"/>
        <end position="209"/>
    </location>
</feature>
<dbReference type="InterPro" id="IPR017441">
    <property type="entry name" value="Protein_kinase_ATP_BS"/>
</dbReference>
<dbReference type="GO" id="GO:0005524">
    <property type="term" value="F:ATP binding"/>
    <property type="evidence" value="ECO:0007669"/>
    <property type="project" value="UniProtKB-UniRule"/>
</dbReference>
<dbReference type="PROSITE" id="PS00108">
    <property type="entry name" value="PROTEIN_KINASE_ST"/>
    <property type="match status" value="1"/>
</dbReference>
<dbReference type="Gene3D" id="3.30.200.20">
    <property type="entry name" value="Phosphorylase Kinase, domain 1"/>
    <property type="match status" value="1"/>
</dbReference>
<proteinExistence type="predicted"/>
<sequence>PITYLIPNFFDPDTSSTATHRMTPLNINNSYLNANHSKINNGSFLENRHTPKKKTPTKQKTVPKLMTATENEKLDSTNSTLDNDDTTELKKTCTICSKVFQKPDLLAEFHLDSIDYSPNKKCLNFLENMILSPNSNSKKSSSVTNTPQSTVKKTLLAKAIKNNAIMEKSNVSFDELSIVSTCSTKSSYVDESPLTSPSKPNISSSKISLSEWDNSREDDYCSKCRLVKRLESEKSKQEVSLIIDENEEDIDDEEGKKNNKRKVELNRGDSEQNLDEISNRRRSSILSELNGNNPQGEKNKKFKNQVTSTPAALNHIKMMTNTKFKIDDRIPKLKLHNKYLNEGMFFGRGKHNDGSHIRIFFQRKFAKICKETEISDDLICVWLCRDPYSDKSIIECSMDQSQFYRTHQNITLNEPNNYLNEYDDLRTIGRGASGFVQLAIRKVDRFEVVTKYILKSKIYRENWITDKKYGEVPLEVSILCKLDHPNIIKVVEIFQDSEHIQMVMEKHGCGMDLFEFIDRQRRHIEESLASYIFKQIVSAVSYLHSNMIVHRDIKDENIVINENFQIKLIDFGSAAYVTKGKKFATFCGTMDYCSPDVLLGNKYYGPELDVWTCGIALYTLVFCENPFQSADETIECILKPPFKVSKELMKLLFSVLCPKPELRATIEDIESNNWVNQSVDLAKFKWNEVIRDTEFHGNNAGDLNREEEFNPNFVVKQNDQLGDKQNDNFDYNENFDGQENPYSNCQFSFKNLLSKSF</sequence>
<keyword evidence="7" id="KW-1185">Reference proteome</keyword>
<feature type="compositionally biased region" description="Polar residues" evidence="4">
    <location>
        <begin position="284"/>
        <end position="296"/>
    </location>
</feature>
<keyword evidence="6" id="KW-0418">Kinase</keyword>
<evidence type="ECO:0000259" key="5">
    <source>
        <dbReference type="PROSITE" id="PS50011"/>
    </source>
</evidence>
<keyword evidence="6" id="KW-0808">Transferase</keyword>
<evidence type="ECO:0000313" key="7">
    <source>
        <dbReference type="Proteomes" id="UP000276133"/>
    </source>
</evidence>
<keyword evidence="2 3" id="KW-0067">ATP-binding</keyword>
<name>A0A3M7P5Z7_BRAPC</name>
<dbReference type="GO" id="GO:0045719">
    <property type="term" value="P:negative regulation of glycogen biosynthetic process"/>
    <property type="evidence" value="ECO:0007669"/>
    <property type="project" value="TreeGrafter"/>
</dbReference>
<organism evidence="6 7">
    <name type="scientific">Brachionus plicatilis</name>
    <name type="common">Marine rotifer</name>
    <name type="synonym">Brachionus muelleri</name>
    <dbReference type="NCBI Taxonomy" id="10195"/>
    <lineage>
        <taxon>Eukaryota</taxon>
        <taxon>Metazoa</taxon>
        <taxon>Spiralia</taxon>
        <taxon>Gnathifera</taxon>
        <taxon>Rotifera</taxon>
        <taxon>Eurotatoria</taxon>
        <taxon>Monogononta</taxon>
        <taxon>Pseudotrocha</taxon>
        <taxon>Ploima</taxon>
        <taxon>Brachionidae</taxon>
        <taxon>Brachionus</taxon>
    </lineage>
</organism>
<dbReference type="PROSITE" id="PS50011">
    <property type="entry name" value="PROTEIN_KINASE_DOM"/>
    <property type="match status" value="1"/>
</dbReference>
<dbReference type="GO" id="GO:0004674">
    <property type="term" value="F:protein serine/threonine kinase activity"/>
    <property type="evidence" value="ECO:0007669"/>
    <property type="project" value="TreeGrafter"/>
</dbReference>
<dbReference type="GO" id="GO:0005634">
    <property type="term" value="C:nucleus"/>
    <property type="evidence" value="ECO:0007669"/>
    <property type="project" value="TreeGrafter"/>
</dbReference>